<sequence>MSTRKQNSGTLQHIHATILEHISVVKPLIENRQTSNQASVKEKLGQIASLAQSFTEQRSKHSKTIWSQLADSLDQEGVNLWNISGLIQKGADDHGSNDIAILRLAAFRLIEAGLETKPGMEALINILQLASKTGMGLADSGHNDLAAGVLTSAAKYEERLKSMDHTDEHRQAIACATVLYYSSRMEAAWKERNDSLAEYMSRKITDDDQRLALLPSHARELLAFKLHEIGRSFLSATQDGSKTPDVLQWLQRAFSVADKLEDGTNIAGLKMSILRTMARAYFLSEAYDRAESVLDELMPTIDSSKDHASSEYQELRWLRLAVLKRRKAGNAALLDAYRSVINHMDLSEASITEILQDLRALGHHHTLVTSVHQHVLELALKQDKVEPDQINRLLLSLIIHTSKDEDHQRAMKTLEMTFAAVYGADVELPTVVSTACLTLIWQYGGRYYKSKKWAAASDWYMAGSHKLFTANSPSTFTKSCRKAVLCHIEQRDFALASTLIRRCPTNEAATSYIMFLIAIHQGLDSEGLNAYFLFFFGLFIDYHDFFPAIRAIQDMMKAPDFDRKMLLLATQISHQSEMKNVLLAVLESLLRTLKIGTNGEMLIEAMSLMRCIVKLTLTLLVEPTANKSALIDTVVNQFRTGLVPFYCIMKYLGLIRAFLSARILTQAASSQNSVPLVYKEISWLWKTAYNCAVQGCAEWENAGDQISELFDIAREMLESCCHTSPIEIDADLGLHLANSSFAAVSGRVFSAREVMATNGDISDDSIRAISTEITSAKTRINDILKKNIIRQAHDISRVEYFVHALRVFQAEFAAQLKDWELLSKQIDELVDAGPSACATYEAIADILWLEKACPVDVLYKCLEAILKASLQHSTLSVEKFSRWLRAICTISLSKNSATDRMKAIGYVEHAARVIEDHHDTDEAYPMDERQWLLATAFNTGTECLHMSVLDEAKRWFEVSTVICRFVPEGKQRAEKISETYTHLLSRYGNRT</sequence>
<gene>
    <name evidence="2" type="ORF">D9613_001410</name>
</gene>
<evidence type="ECO:0000313" key="3">
    <source>
        <dbReference type="Proteomes" id="UP000521872"/>
    </source>
</evidence>
<evidence type="ECO:0008006" key="4">
    <source>
        <dbReference type="Google" id="ProtNLM"/>
    </source>
</evidence>
<comment type="caution">
    <text evidence="2">The sequence shown here is derived from an EMBL/GenBank/DDBJ whole genome shotgun (WGS) entry which is preliminary data.</text>
</comment>
<dbReference type="InterPro" id="IPR039057">
    <property type="entry name" value="Spo22/ZIP4"/>
</dbReference>
<dbReference type="GO" id="GO:0051321">
    <property type="term" value="P:meiotic cell cycle"/>
    <property type="evidence" value="ECO:0007669"/>
    <property type="project" value="UniProtKB-KW"/>
</dbReference>
<name>A0A8H4VV80_9AGAR</name>
<protein>
    <recommendedName>
        <fullName evidence="4">Protein ZIP4 homolog</fullName>
    </recommendedName>
</protein>
<keyword evidence="1" id="KW-0469">Meiosis</keyword>
<dbReference type="Pfam" id="PF08631">
    <property type="entry name" value="SPO22"/>
    <property type="match status" value="1"/>
</dbReference>
<reference evidence="2 3" key="1">
    <citation type="submission" date="2019-12" db="EMBL/GenBank/DDBJ databases">
        <authorList>
            <person name="Floudas D."/>
            <person name="Bentzer J."/>
            <person name="Ahren D."/>
            <person name="Johansson T."/>
            <person name="Persson P."/>
            <person name="Tunlid A."/>
        </authorList>
    </citation>
    <scope>NUCLEOTIDE SEQUENCE [LARGE SCALE GENOMIC DNA]</scope>
    <source>
        <strain evidence="2 3">CBS 102.39</strain>
    </source>
</reference>
<dbReference type="PANTHER" id="PTHR40375:SF2">
    <property type="entry name" value="SPORULATION-SPECIFIC PROTEIN 22"/>
    <property type="match status" value="1"/>
</dbReference>
<evidence type="ECO:0000256" key="1">
    <source>
        <dbReference type="ARBA" id="ARBA00023254"/>
    </source>
</evidence>
<dbReference type="PANTHER" id="PTHR40375">
    <property type="entry name" value="SPORULATION-SPECIFIC PROTEIN 22"/>
    <property type="match status" value="1"/>
</dbReference>
<dbReference type="AlphaFoldDB" id="A0A8H4VV80"/>
<organism evidence="2 3">
    <name type="scientific">Agrocybe pediades</name>
    <dbReference type="NCBI Taxonomy" id="84607"/>
    <lineage>
        <taxon>Eukaryota</taxon>
        <taxon>Fungi</taxon>
        <taxon>Dikarya</taxon>
        <taxon>Basidiomycota</taxon>
        <taxon>Agaricomycotina</taxon>
        <taxon>Agaricomycetes</taxon>
        <taxon>Agaricomycetidae</taxon>
        <taxon>Agaricales</taxon>
        <taxon>Agaricineae</taxon>
        <taxon>Strophariaceae</taxon>
        <taxon>Agrocybe</taxon>
    </lineage>
</organism>
<evidence type="ECO:0000313" key="2">
    <source>
        <dbReference type="EMBL" id="KAF4623921.1"/>
    </source>
</evidence>
<proteinExistence type="predicted"/>
<dbReference type="InterPro" id="IPR013940">
    <property type="entry name" value="Spo22/ZIP4/TEX11"/>
</dbReference>
<accession>A0A8H4VV80</accession>
<dbReference type="EMBL" id="JAACJL010000001">
    <property type="protein sequence ID" value="KAF4623921.1"/>
    <property type="molecule type" value="Genomic_DNA"/>
</dbReference>
<dbReference type="GO" id="GO:0090173">
    <property type="term" value="P:regulation of synaptonemal complex assembly"/>
    <property type="evidence" value="ECO:0007669"/>
    <property type="project" value="InterPro"/>
</dbReference>
<keyword evidence="3" id="KW-1185">Reference proteome</keyword>
<dbReference type="Proteomes" id="UP000521872">
    <property type="component" value="Unassembled WGS sequence"/>
</dbReference>